<feature type="transmembrane region" description="Helical" evidence="2">
    <location>
        <begin position="186"/>
        <end position="204"/>
    </location>
</feature>
<sequence>AQNEAAQRAAEKTGEIVAVTEPPAVDISSFDGADYERHNVLNQVGDQSMKSYYFPPDPDMPAWKPMSMHWWYISILIVIAVALGLLQEYLCQISMRAGENGGLLKFKSPQELTTAKYFGWKYAPTITFLSYGISWQIADFDVKRLEPYYQLSRPTGATATESLNMDYLTSLSWLVPLKAIRHRHWAVLYSSLATLITGSLLPVLQQASMVMEPPQKDRAESEFKYIRIVPVWSRTMSASLFCVALYGILLSIKLRRKSGLLSDPKGIAGIAAMATQSHILQDFHGLDIAPKRVIHKQLAHRRYILHKSSLWQGEYILSNNEEYETQKGDNPVPLMLTLKAGIPYLSGMLLFMVSLPVFLFQPKANLATEKVPFLLTALATVIKLLWGTITTDVRVLEPFYILSRRHAPARTLTLDYAGTTPGYLPLKALLNRHYLVALVGAGALMTEVLTVCVSSFSVDGKKFFPGHGHPTTNNDDDNNNSASHPSSSRYNADVTFKSFWVSFALAMGILTYLCGVGAAVYLRRRHAFLPRQPGTIAAVLAFIHQSRMLLRFVDTQRMDGARMKRYLEEEGKSYALGWFRGRDGQDHCGVDEEPVVAAYRFGVDWRKSRVQPGQVGTWE</sequence>
<dbReference type="PANTHER" id="PTHR37544">
    <property type="entry name" value="SPRAY-RELATED"/>
    <property type="match status" value="1"/>
</dbReference>
<dbReference type="Pfam" id="PF11915">
    <property type="entry name" value="DUF3433"/>
    <property type="match status" value="2"/>
</dbReference>
<dbReference type="RefSeq" id="XP_033391111.1">
    <property type="nucleotide sequence ID" value="XM_033535961.1"/>
</dbReference>
<feature type="non-terminal residue" evidence="3">
    <location>
        <position position="1"/>
    </location>
</feature>
<feature type="transmembrane region" description="Helical" evidence="2">
    <location>
        <begin position="373"/>
        <end position="396"/>
    </location>
</feature>
<proteinExistence type="predicted"/>
<evidence type="ECO:0000313" key="4">
    <source>
        <dbReference type="Proteomes" id="UP000799438"/>
    </source>
</evidence>
<keyword evidence="2" id="KW-0472">Membrane</keyword>
<dbReference type="EMBL" id="ML995590">
    <property type="protein sequence ID" value="KAF2135393.1"/>
    <property type="molecule type" value="Genomic_DNA"/>
</dbReference>
<accession>A0A6A6AW28</accession>
<dbReference type="Proteomes" id="UP000799438">
    <property type="component" value="Unassembled WGS sequence"/>
</dbReference>
<feature type="region of interest" description="Disordered" evidence="1">
    <location>
        <begin position="467"/>
        <end position="489"/>
    </location>
</feature>
<evidence type="ECO:0000256" key="1">
    <source>
        <dbReference type="SAM" id="MobiDB-lite"/>
    </source>
</evidence>
<keyword evidence="2" id="KW-1133">Transmembrane helix</keyword>
<reference evidence="3" key="1">
    <citation type="journal article" date="2020" name="Stud. Mycol.">
        <title>101 Dothideomycetes genomes: a test case for predicting lifestyles and emergence of pathogens.</title>
        <authorList>
            <person name="Haridas S."/>
            <person name="Albert R."/>
            <person name="Binder M."/>
            <person name="Bloem J."/>
            <person name="Labutti K."/>
            <person name="Salamov A."/>
            <person name="Andreopoulos B."/>
            <person name="Baker S."/>
            <person name="Barry K."/>
            <person name="Bills G."/>
            <person name="Bluhm B."/>
            <person name="Cannon C."/>
            <person name="Castanera R."/>
            <person name="Culley D."/>
            <person name="Daum C."/>
            <person name="Ezra D."/>
            <person name="Gonzalez J."/>
            <person name="Henrissat B."/>
            <person name="Kuo A."/>
            <person name="Liang C."/>
            <person name="Lipzen A."/>
            <person name="Lutzoni F."/>
            <person name="Magnuson J."/>
            <person name="Mondo S."/>
            <person name="Nolan M."/>
            <person name="Ohm R."/>
            <person name="Pangilinan J."/>
            <person name="Park H.-J."/>
            <person name="Ramirez L."/>
            <person name="Alfaro M."/>
            <person name="Sun H."/>
            <person name="Tritt A."/>
            <person name="Yoshinaga Y."/>
            <person name="Zwiers L.-H."/>
            <person name="Turgeon B."/>
            <person name="Goodwin S."/>
            <person name="Spatafora J."/>
            <person name="Crous P."/>
            <person name="Grigoriev I."/>
        </authorList>
    </citation>
    <scope>NUCLEOTIDE SEQUENCE</scope>
    <source>
        <strain evidence="3">CBS 121167</strain>
    </source>
</reference>
<feature type="transmembrane region" description="Helical" evidence="2">
    <location>
        <begin position="434"/>
        <end position="456"/>
    </location>
</feature>
<organism evidence="3 4">
    <name type="scientific">Aplosporella prunicola CBS 121167</name>
    <dbReference type="NCBI Taxonomy" id="1176127"/>
    <lineage>
        <taxon>Eukaryota</taxon>
        <taxon>Fungi</taxon>
        <taxon>Dikarya</taxon>
        <taxon>Ascomycota</taxon>
        <taxon>Pezizomycotina</taxon>
        <taxon>Dothideomycetes</taxon>
        <taxon>Dothideomycetes incertae sedis</taxon>
        <taxon>Botryosphaeriales</taxon>
        <taxon>Aplosporellaceae</taxon>
        <taxon>Aplosporella</taxon>
    </lineage>
</organism>
<evidence type="ECO:0000313" key="3">
    <source>
        <dbReference type="EMBL" id="KAF2135393.1"/>
    </source>
</evidence>
<dbReference type="InterPro" id="IPR021840">
    <property type="entry name" value="DUF3433"/>
</dbReference>
<keyword evidence="2" id="KW-0812">Transmembrane</keyword>
<evidence type="ECO:0000256" key="2">
    <source>
        <dbReference type="SAM" id="Phobius"/>
    </source>
</evidence>
<feature type="non-terminal residue" evidence="3">
    <location>
        <position position="619"/>
    </location>
</feature>
<dbReference type="PANTHER" id="PTHR37544:SF3">
    <property type="entry name" value="SPRAY"/>
    <property type="match status" value="1"/>
</dbReference>
<dbReference type="AlphaFoldDB" id="A0A6A6AW28"/>
<protein>
    <submittedName>
        <fullName evidence="3">Uncharacterized protein</fullName>
    </submittedName>
</protein>
<feature type="transmembrane region" description="Helical" evidence="2">
    <location>
        <begin position="342"/>
        <end position="361"/>
    </location>
</feature>
<feature type="transmembrane region" description="Helical" evidence="2">
    <location>
        <begin position="231"/>
        <end position="252"/>
    </location>
</feature>
<dbReference type="OrthoDB" id="3895880at2759"/>
<gene>
    <name evidence="3" type="ORF">K452DRAFT_196495</name>
</gene>
<keyword evidence="4" id="KW-1185">Reference proteome</keyword>
<feature type="transmembrane region" description="Helical" evidence="2">
    <location>
        <begin position="69"/>
        <end position="86"/>
    </location>
</feature>
<feature type="transmembrane region" description="Helical" evidence="2">
    <location>
        <begin position="499"/>
        <end position="522"/>
    </location>
</feature>
<name>A0A6A6AW28_9PEZI</name>
<dbReference type="GeneID" id="54293457"/>